<accession>A0A0F9BGE7</accession>
<sequence>MSYSTMSTAIPFVVAGMPSTKSASIFASACATVPFPNLVNVGVGIIVLMLLGAMSFADIGRDEGIPPETILAYRHDFHVPRIDTTGVPAQVVDDEPIGNRADAKRIRDAVGILAHVLMPVKILELPVPCGELFGEPRPTGITSASRVHLCPETRPPCGYLVHAGIIVTREEKVNVSR</sequence>
<gene>
    <name evidence="2" type="ORF">LCGC14_2530970</name>
</gene>
<dbReference type="EMBL" id="LAZR01041072">
    <property type="protein sequence ID" value="KKL12917.1"/>
    <property type="molecule type" value="Genomic_DNA"/>
</dbReference>
<evidence type="ECO:0000313" key="2">
    <source>
        <dbReference type="EMBL" id="KKL12917.1"/>
    </source>
</evidence>
<keyword evidence="1" id="KW-0812">Transmembrane</keyword>
<keyword evidence="1" id="KW-0472">Membrane</keyword>
<comment type="caution">
    <text evidence="2">The sequence shown here is derived from an EMBL/GenBank/DDBJ whole genome shotgun (WGS) entry which is preliminary data.</text>
</comment>
<proteinExistence type="predicted"/>
<protein>
    <submittedName>
        <fullName evidence="2">Uncharacterized protein</fullName>
    </submittedName>
</protein>
<dbReference type="AlphaFoldDB" id="A0A0F9BGE7"/>
<name>A0A0F9BGE7_9ZZZZ</name>
<feature type="transmembrane region" description="Helical" evidence="1">
    <location>
        <begin position="37"/>
        <end position="57"/>
    </location>
</feature>
<organism evidence="2">
    <name type="scientific">marine sediment metagenome</name>
    <dbReference type="NCBI Taxonomy" id="412755"/>
    <lineage>
        <taxon>unclassified sequences</taxon>
        <taxon>metagenomes</taxon>
        <taxon>ecological metagenomes</taxon>
    </lineage>
</organism>
<reference evidence="2" key="1">
    <citation type="journal article" date="2015" name="Nature">
        <title>Complex archaea that bridge the gap between prokaryotes and eukaryotes.</title>
        <authorList>
            <person name="Spang A."/>
            <person name="Saw J.H."/>
            <person name="Jorgensen S.L."/>
            <person name="Zaremba-Niedzwiedzka K."/>
            <person name="Martijn J."/>
            <person name="Lind A.E."/>
            <person name="van Eijk R."/>
            <person name="Schleper C."/>
            <person name="Guy L."/>
            <person name="Ettema T.J."/>
        </authorList>
    </citation>
    <scope>NUCLEOTIDE SEQUENCE</scope>
</reference>
<evidence type="ECO:0000256" key="1">
    <source>
        <dbReference type="SAM" id="Phobius"/>
    </source>
</evidence>
<keyword evidence="1" id="KW-1133">Transmembrane helix</keyword>